<sequence>MQIPSLCIGGVLGTSTAILICLFMVQRFGTDEVGTEALFADVGHFTIGSLQISMCSVAYPALVLVYTGQASFLRKNNDLVSDTFYKSIPHTSVLPLKNTIVKPLIYLSSVLYKFIEGGYLPLFAAVLMTIMCIWHDVYRRKYYNEVDHEKLTTGKNLARMHGLATYSILNLFKAFHPFSSIMSHSVVVSVSIKTLPISNVPAEERFLFRQVEHEELCVSMYRQIRVH</sequence>
<protein>
    <recommendedName>
        <fullName evidence="4">K+ potassium transporter integral membrane domain-containing protein</fullName>
    </recommendedName>
</protein>
<dbReference type="InterPro" id="IPR053951">
    <property type="entry name" value="K_trans_N"/>
</dbReference>
<name>A0AAN9MJD6_PHACN</name>
<evidence type="ECO:0000259" key="4">
    <source>
        <dbReference type="Pfam" id="PF02705"/>
    </source>
</evidence>
<dbReference type="PANTHER" id="PTHR30540">
    <property type="entry name" value="OSMOTIC STRESS POTASSIUM TRANSPORTER"/>
    <property type="match status" value="1"/>
</dbReference>
<evidence type="ECO:0000313" key="5">
    <source>
        <dbReference type="EMBL" id="KAK7355726.1"/>
    </source>
</evidence>
<dbReference type="InterPro" id="IPR003855">
    <property type="entry name" value="K+_transporter"/>
</dbReference>
<evidence type="ECO:0000313" key="6">
    <source>
        <dbReference type="Proteomes" id="UP001374584"/>
    </source>
</evidence>
<reference evidence="5 6" key="1">
    <citation type="submission" date="2024-01" db="EMBL/GenBank/DDBJ databases">
        <title>The genomes of 5 underutilized Papilionoideae crops provide insights into root nodulation and disease resistanc.</title>
        <authorList>
            <person name="Jiang F."/>
        </authorList>
    </citation>
    <scope>NUCLEOTIDE SEQUENCE [LARGE SCALE GENOMIC DNA]</scope>
    <source>
        <strain evidence="5">JINMINGXINNONG_FW02</strain>
        <tissue evidence="5">Leaves</tissue>
    </source>
</reference>
<accession>A0AAN9MJD6</accession>
<dbReference type="PANTHER" id="PTHR30540:SF87">
    <property type="entry name" value="POTASSIUM TRANSPORTER"/>
    <property type="match status" value="1"/>
</dbReference>
<dbReference type="GO" id="GO:0005886">
    <property type="term" value="C:plasma membrane"/>
    <property type="evidence" value="ECO:0007669"/>
    <property type="project" value="UniProtKB-SubCell"/>
</dbReference>
<feature type="transmembrane region" description="Helical" evidence="3">
    <location>
        <begin position="45"/>
        <end position="66"/>
    </location>
</feature>
<keyword evidence="3" id="KW-1133">Transmembrane helix</keyword>
<keyword evidence="3" id="KW-0472">Membrane</keyword>
<keyword evidence="6" id="KW-1185">Reference proteome</keyword>
<comment type="similarity">
    <text evidence="2">Belongs to the HAK/KUP transporter (TC 2.A.72.3) family.</text>
</comment>
<keyword evidence="3" id="KW-0812">Transmembrane</keyword>
<gene>
    <name evidence="5" type="ORF">VNO80_14986</name>
</gene>
<dbReference type="EMBL" id="JAYMYR010000006">
    <property type="protein sequence ID" value="KAK7355726.1"/>
    <property type="molecule type" value="Genomic_DNA"/>
</dbReference>
<dbReference type="Proteomes" id="UP001374584">
    <property type="component" value="Unassembled WGS sequence"/>
</dbReference>
<feature type="domain" description="K+ potassium transporter integral membrane" evidence="4">
    <location>
        <begin position="103"/>
        <end position="148"/>
    </location>
</feature>
<feature type="domain" description="K+ potassium transporter integral membrane" evidence="4">
    <location>
        <begin position="34"/>
        <end position="96"/>
    </location>
</feature>
<dbReference type="AlphaFoldDB" id="A0AAN9MJD6"/>
<organism evidence="5 6">
    <name type="scientific">Phaseolus coccineus</name>
    <name type="common">Scarlet runner bean</name>
    <name type="synonym">Phaseolus multiflorus</name>
    <dbReference type="NCBI Taxonomy" id="3886"/>
    <lineage>
        <taxon>Eukaryota</taxon>
        <taxon>Viridiplantae</taxon>
        <taxon>Streptophyta</taxon>
        <taxon>Embryophyta</taxon>
        <taxon>Tracheophyta</taxon>
        <taxon>Spermatophyta</taxon>
        <taxon>Magnoliopsida</taxon>
        <taxon>eudicotyledons</taxon>
        <taxon>Gunneridae</taxon>
        <taxon>Pentapetalae</taxon>
        <taxon>rosids</taxon>
        <taxon>fabids</taxon>
        <taxon>Fabales</taxon>
        <taxon>Fabaceae</taxon>
        <taxon>Papilionoideae</taxon>
        <taxon>50 kb inversion clade</taxon>
        <taxon>NPAAA clade</taxon>
        <taxon>indigoferoid/millettioid clade</taxon>
        <taxon>Phaseoleae</taxon>
        <taxon>Phaseolus</taxon>
    </lineage>
</organism>
<feature type="transmembrane region" description="Helical" evidence="3">
    <location>
        <begin position="7"/>
        <end position="25"/>
    </location>
</feature>
<evidence type="ECO:0000256" key="1">
    <source>
        <dbReference type="ARBA" id="ARBA00004651"/>
    </source>
</evidence>
<evidence type="ECO:0000256" key="3">
    <source>
        <dbReference type="SAM" id="Phobius"/>
    </source>
</evidence>
<comment type="caution">
    <text evidence="5">The sequence shown here is derived from an EMBL/GenBank/DDBJ whole genome shotgun (WGS) entry which is preliminary data.</text>
</comment>
<dbReference type="GO" id="GO:0015079">
    <property type="term" value="F:potassium ion transmembrane transporter activity"/>
    <property type="evidence" value="ECO:0007669"/>
    <property type="project" value="InterPro"/>
</dbReference>
<comment type="subcellular location">
    <subcellularLocation>
        <location evidence="1">Cell membrane</location>
        <topology evidence="1">Multi-pass membrane protein</topology>
    </subcellularLocation>
</comment>
<proteinExistence type="inferred from homology"/>
<evidence type="ECO:0000256" key="2">
    <source>
        <dbReference type="ARBA" id="ARBA00008440"/>
    </source>
</evidence>
<dbReference type="Pfam" id="PF02705">
    <property type="entry name" value="K_trans"/>
    <property type="match status" value="2"/>
</dbReference>